<dbReference type="GO" id="GO:0016491">
    <property type="term" value="F:oxidoreductase activity"/>
    <property type="evidence" value="ECO:0007669"/>
    <property type="project" value="UniProtKB-KW"/>
</dbReference>
<evidence type="ECO:0000313" key="6">
    <source>
        <dbReference type="EMBL" id="PVD22984.1"/>
    </source>
</evidence>
<evidence type="ECO:0000313" key="7">
    <source>
        <dbReference type="Proteomes" id="UP000245119"/>
    </source>
</evidence>
<organism evidence="6 7">
    <name type="scientific">Pomacea canaliculata</name>
    <name type="common">Golden apple snail</name>
    <dbReference type="NCBI Taxonomy" id="400727"/>
    <lineage>
        <taxon>Eukaryota</taxon>
        <taxon>Metazoa</taxon>
        <taxon>Spiralia</taxon>
        <taxon>Lophotrochozoa</taxon>
        <taxon>Mollusca</taxon>
        <taxon>Gastropoda</taxon>
        <taxon>Caenogastropoda</taxon>
        <taxon>Architaenioglossa</taxon>
        <taxon>Ampullarioidea</taxon>
        <taxon>Ampullariidae</taxon>
        <taxon>Pomacea</taxon>
    </lineage>
</organism>
<dbReference type="Pfam" id="PF14226">
    <property type="entry name" value="DIOX_N"/>
    <property type="match status" value="1"/>
</dbReference>
<feature type="region of interest" description="Disordered" evidence="4">
    <location>
        <begin position="227"/>
        <end position="248"/>
    </location>
</feature>
<evidence type="ECO:0000259" key="5">
    <source>
        <dbReference type="Pfam" id="PF14226"/>
    </source>
</evidence>
<evidence type="ECO:0000256" key="3">
    <source>
        <dbReference type="ARBA" id="ARBA00023004"/>
    </source>
</evidence>
<feature type="compositionally biased region" description="Acidic residues" evidence="4">
    <location>
        <begin position="230"/>
        <end position="242"/>
    </location>
</feature>
<dbReference type="PANTHER" id="PTHR10209:SF881">
    <property type="entry name" value="FI07970P-RELATED"/>
    <property type="match status" value="1"/>
</dbReference>
<dbReference type="PANTHER" id="PTHR10209">
    <property type="entry name" value="OXIDOREDUCTASE, 2OG-FE II OXYGENASE FAMILY PROTEIN"/>
    <property type="match status" value="1"/>
</dbReference>
<evidence type="ECO:0000256" key="2">
    <source>
        <dbReference type="ARBA" id="ARBA00023002"/>
    </source>
</evidence>
<dbReference type="InterPro" id="IPR027443">
    <property type="entry name" value="IPNS-like_sf"/>
</dbReference>
<dbReference type="AlphaFoldDB" id="A0A2T7NP88"/>
<keyword evidence="7" id="KW-1185">Reference proteome</keyword>
<accession>A0A2T7NP88</accession>
<evidence type="ECO:0000256" key="1">
    <source>
        <dbReference type="ARBA" id="ARBA00022723"/>
    </source>
</evidence>
<dbReference type="EMBL" id="PZQS01000010">
    <property type="protein sequence ID" value="PVD22984.1"/>
    <property type="molecule type" value="Genomic_DNA"/>
</dbReference>
<comment type="caution">
    <text evidence="6">The sequence shown here is derived from an EMBL/GenBank/DDBJ whole genome shotgun (WGS) entry which is preliminary data.</text>
</comment>
<sequence length="248" mass="28576">MAASNIDLPVIDLKKAQDPAKRLDVARKLVHALETVGFLYIDNAKDLDSQKLMTNTRWFFSLPDEEKQQLSRRQWNPFSRNRYRGYFPLQEGEISYKEGFEIGQEIPPDDDTIHPFFNEPNVWPAGLEGSRAFHSDMVEYYYAATHCGAEILRLVSLGCDLGEEWFEDMFFPNSLSTLRLLHYPARYGDVPDEAVDDGTVLCCSEHSDSGKNYITTAYHHVTTYYSLGENNDDDEEEEEEESSMITMR</sequence>
<keyword evidence="2" id="KW-0560">Oxidoreductase</keyword>
<dbReference type="GO" id="GO:0046872">
    <property type="term" value="F:metal ion binding"/>
    <property type="evidence" value="ECO:0007669"/>
    <property type="project" value="UniProtKB-KW"/>
</dbReference>
<dbReference type="OrthoDB" id="288590at2759"/>
<keyword evidence="1" id="KW-0479">Metal-binding</keyword>
<dbReference type="Gene3D" id="2.60.120.330">
    <property type="entry name" value="B-lactam Antibiotic, Isopenicillin N Synthase, Chain"/>
    <property type="match status" value="1"/>
</dbReference>
<gene>
    <name evidence="6" type="ORF">C0Q70_16244</name>
</gene>
<dbReference type="Proteomes" id="UP000245119">
    <property type="component" value="Linkage Group LG10"/>
</dbReference>
<feature type="domain" description="Non-haem dioxygenase N-terminal" evidence="5">
    <location>
        <begin position="8"/>
        <end position="125"/>
    </location>
</feature>
<proteinExistence type="predicted"/>
<keyword evidence="3" id="KW-0408">Iron</keyword>
<dbReference type="STRING" id="400727.A0A2T7NP88"/>
<dbReference type="InterPro" id="IPR026992">
    <property type="entry name" value="DIOX_N"/>
</dbReference>
<dbReference type="SUPFAM" id="SSF51197">
    <property type="entry name" value="Clavaminate synthase-like"/>
    <property type="match status" value="1"/>
</dbReference>
<protein>
    <recommendedName>
        <fullName evidence="5">Non-haem dioxygenase N-terminal domain-containing protein</fullName>
    </recommendedName>
</protein>
<evidence type="ECO:0000256" key="4">
    <source>
        <dbReference type="SAM" id="MobiDB-lite"/>
    </source>
</evidence>
<name>A0A2T7NP88_POMCA</name>
<reference evidence="6 7" key="1">
    <citation type="submission" date="2018-04" db="EMBL/GenBank/DDBJ databases">
        <title>The genome of golden apple snail Pomacea canaliculata provides insight into stress tolerance and invasive adaptation.</title>
        <authorList>
            <person name="Liu C."/>
            <person name="Liu B."/>
            <person name="Ren Y."/>
            <person name="Zhang Y."/>
            <person name="Wang H."/>
            <person name="Li S."/>
            <person name="Jiang F."/>
            <person name="Yin L."/>
            <person name="Zhang G."/>
            <person name="Qian W."/>
            <person name="Fan W."/>
        </authorList>
    </citation>
    <scope>NUCLEOTIDE SEQUENCE [LARGE SCALE GENOMIC DNA]</scope>
    <source>
        <strain evidence="6">SZHN2017</strain>
        <tissue evidence="6">Muscle</tissue>
    </source>
</reference>